<keyword evidence="3" id="KW-1185">Reference proteome</keyword>
<feature type="region of interest" description="Disordered" evidence="1">
    <location>
        <begin position="1"/>
        <end position="142"/>
    </location>
</feature>
<accession>A0A0M9G856</accession>
<evidence type="ECO:0000313" key="2">
    <source>
        <dbReference type="EMBL" id="KPA84409.1"/>
    </source>
</evidence>
<comment type="caution">
    <text evidence="2">The sequence shown here is derived from an EMBL/GenBank/DDBJ whole genome shotgun (WGS) entry which is preliminary data.</text>
</comment>
<organism evidence="2 3">
    <name type="scientific">Leptomonas pyrrhocoris</name>
    <name type="common">Firebug parasite</name>
    <dbReference type="NCBI Taxonomy" id="157538"/>
    <lineage>
        <taxon>Eukaryota</taxon>
        <taxon>Discoba</taxon>
        <taxon>Euglenozoa</taxon>
        <taxon>Kinetoplastea</taxon>
        <taxon>Metakinetoplastina</taxon>
        <taxon>Trypanosomatida</taxon>
        <taxon>Trypanosomatidae</taxon>
        <taxon>Leishmaniinae</taxon>
        <taxon>Leptomonas</taxon>
    </lineage>
</organism>
<dbReference type="PANTHER" id="PTHR35615:SF7">
    <property type="entry name" value="PRESENT IN THE OUTER MITOCHONDRIAL MEMBRANE PROTEOME 22"/>
    <property type="match status" value="1"/>
</dbReference>
<feature type="compositionally biased region" description="Low complexity" evidence="1">
    <location>
        <begin position="38"/>
        <end position="47"/>
    </location>
</feature>
<dbReference type="SUPFAM" id="SSF52540">
    <property type="entry name" value="P-loop containing nucleoside triphosphate hydrolases"/>
    <property type="match status" value="2"/>
</dbReference>
<feature type="compositionally biased region" description="Polar residues" evidence="1">
    <location>
        <begin position="51"/>
        <end position="62"/>
    </location>
</feature>
<feature type="region of interest" description="Disordered" evidence="1">
    <location>
        <begin position="1191"/>
        <end position="1222"/>
    </location>
</feature>
<feature type="compositionally biased region" description="Low complexity" evidence="1">
    <location>
        <begin position="125"/>
        <end position="141"/>
    </location>
</feature>
<dbReference type="EMBL" id="LGTL01000003">
    <property type="protein sequence ID" value="KPA84409.1"/>
    <property type="molecule type" value="Genomic_DNA"/>
</dbReference>
<feature type="compositionally biased region" description="Basic and acidic residues" evidence="1">
    <location>
        <begin position="407"/>
        <end position="420"/>
    </location>
</feature>
<feature type="compositionally biased region" description="Basic and acidic residues" evidence="1">
    <location>
        <begin position="1"/>
        <end position="10"/>
    </location>
</feature>
<dbReference type="GeneID" id="26902683"/>
<reference evidence="2 3" key="1">
    <citation type="submission" date="2015-07" db="EMBL/GenBank/DDBJ databases">
        <title>High-quality genome of monoxenous trypanosomatid Leptomonas pyrrhocoris.</title>
        <authorList>
            <person name="Flegontov P."/>
            <person name="Butenko A."/>
            <person name="Firsov S."/>
            <person name="Vlcek C."/>
            <person name="Logacheva M.D."/>
            <person name="Field M."/>
            <person name="Filatov D."/>
            <person name="Flegontova O."/>
            <person name="Gerasimov E."/>
            <person name="Jackson A.P."/>
            <person name="Kelly S."/>
            <person name="Opperdoes F."/>
            <person name="O'Reilly A."/>
            <person name="Votypka J."/>
            <person name="Yurchenko V."/>
            <person name="Lukes J."/>
        </authorList>
    </citation>
    <scope>NUCLEOTIDE SEQUENCE [LARGE SCALE GENOMIC DNA]</scope>
    <source>
        <strain evidence="2">H10</strain>
    </source>
</reference>
<evidence type="ECO:0000256" key="1">
    <source>
        <dbReference type="SAM" id="MobiDB-lite"/>
    </source>
</evidence>
<proteinExistence type="predicted"/>
<dbReference type="OMA" id="MYGRTSR"/>
<dbReference type="InterPro" id="IPR027417">
    <property type="entry name" value="P-loop_NTPase"/>
</dbReference>
<dbReference type="EMBL" id="LGTL01000003">
    <property type="protein sequence ID" value="KPA84410.1"/>
    <property type="molecule type" value="Genomic_DNA"/>
</dbReference>
<feature type="region of interest" description="Disordered" evidence="1">
    <location>
        <begin position="815"/>
        <end position="842"/>
    </location>
</feature>
<feature type="compositionally biased region" description="Low complexity" evidence="1">
    <location>
        <begin position="68"/>
        <end position="107"/>
    </location>
</feature>
<dbReference type="RefSeq" id="XP_015662848.1">
    <property type="nucleotide sequence ID" value="XM_015799370.1"/>
</dbReference>
<protein>
    <submittedName>
        <fullName evidence="2">Uncharacterized protein</fullName>
    </submittedName>
</protein>
<sequence length="1549" mass="160443">MASSANDKDKKKSGHRRTSAPKSGDKNGATPTRDGSARKSSASRSAANPQLPRQNSSHSANMSAMPKASRPALAAAAAPSSTRASNGAPPSSTRSAPRSTVSPTRSTNGAAPPPTTGINARRSSAPVAPNAPGGAPTACGGAAPGPQPNAMGGGYGIMGPGGYESMGNYSYNSMGPTSMGPGGMTGDFGSMVPGGMMSGGAGGGMNPYGSMGPVGMNPYGSMGPGGYGGMATGGGGDGGMNGGYGSMVDGEGGVMGGAGDMNGGGYGSVYGGAPGSMYYNGMGGPMGGFMYYGMGAPMMGGSMYGMGGNSMYGGMNSMYGMGGGGSMYGMESMYGLGRYNSMGLGSTYASMYGLGRTSSRASFRSSGGYVGGSFGGLWRAPSGDGRRAKKDYSIPPPSSKLSEAFPDNDKADEPPREQTGKRGLTAASKEDEKKAVPAAAADQKEEKKATTPSVVVVDNAGSKDDKAKSRSVPLALASSHRLTKQVNDNVHVVAIAPSESVANKADKTVTVGSTTYTMDEVAVGAVDVEKSDLLTDIVEQTQCGHNVSLLVLCGRQKYEASTPPVTAVVRSMMDTFAADDTQVTQVVASAVVFTAPDKIVDLLLPDGETAEPVKAELGSNPIYGPCVMNTSEKKVETAEAAVGVVEVAARMAKQRGLVVVTYKIKQIRPAAGHSTSRNVYVSSMLVAMVDDTNMVHVRAAEKHGTAGPTPLFCNAIGGASRTVAIVQIPATGAETSVGDALANALQLREIKNTPTRSGNVKRFVDYTERAAAANAKTSPETAAKINRMLKDAKELLAKPDETPLVAYNLYGGGHAPSPASTREEAKKSGATPQTVQSRDAPAVVSATAAVEDDDAKPEQERRVKLTVCVDGTTAMLQGEADEVVMRATPEEVPESAMLKSLRANFRYGRNVALVSAETQSSVELPKQYTWSCVDSILSKCLRDPIPGAATTAVELFMVVVQKRQVLCDLMAEGSTVKPLAIASSPLFGPIIADTQHKTLRAAAEVRPALEKALAAAPPHLKEMDAMIVMTAVLKQPQASGDVAVASFMCASGPSGAGVRGAMSKNPDYSRSLFAYAIGGPCVTTLLVSVGDDHATNAAAKSSLEDLLPLTKQPNHASRDGSVNNFLDYAKKRMAANENRMEQAATAEEKERLKVASSRLQMMHGDYSALVQSPQDNTPAYYIGEKRVSEVPRVGGKPVDETPAAATSNDRRSSPESGQQAPVPIRSVVVVVNSSTSNDGGAAAKGGSVMEVTEKEVVLDGEHYAPTEVVASQSGTLRSAVIDEVHKVALNGYNAAILTNDVAGSTVGISMVVKTVVVILRGLTPGSEAFWTVVVSKDNKVKDMLADNSPYYDLHLASSPLFGNVAYGANISPVAEAQVEPMVREVRNEVRENGGVGYICVILRITQPDGDVCMPSFLATIAGDNVDEYEELLRQRGSSSSRLLSTALGGPCHTIYVAGLRGPSGAGAKPLLELANKVTKVRNAPLRSCSLRRFIVHTEPTLAGMERKLEAGNGPNQALEAQIGRIGTMLKDARNMLSSPGGSAPAVYKR</sequence>
<dbReference type="PANTHER" id="PTHR35615">
    <property type="entry name" value="PRESENT IN THE OUTER MITOCHONDRIAL MEMBRANE PROTEOME 22-RELATED"/>
    <property type="match status" value="1"/>
</dbReference>
<dbReference type="Proteomes" id="UP000037923">
    <property type="component" value="Unassembled WGS sequence"/>
</dbReference>
<evidence type="ECO:0000313" key="3">
    <source>
        <dbReference type="Proteomes" id="UP000037923"/>
    </source>
</evidence>
<name>A0A0M9G856_LEPPY</name>
<dbReference type="VEuPathDB" id="TriTrypDB:LpyrH10_03_5390"/>
<dbReference type="RefSeq" id="XP_015662849.1">
    <property type="nucleotide sequence ID" value="XM_015799371.1"/>
</dbReference>
<gene>
    <name evidence="2" type="ORF">ABB37_02388</name>
</gene>
<feature type="region of interest" description="Disordered" evidence="1">
    <location>
        <begin position="380"/>
        <end position="454"/>
    </location>
</feature>
<dbReference type="OrthoDB" id="264159at2759"/>